<feature type="compositionally biased region" description="Low complexity" evidence="10">
    <location>
        <begin position="121"/>
        <end position="131"/>
    </location>
</feature>
<evidence type="ECO:0000256" key="3">
    <source>
        <dbReference type="ARBA" id="ARBA00022475"/>
    </source>
</evidence>
<evidence type="ECO:0000256" key="10">
    <source>
        <dbReference type="SAM" id="MobiDB-lite"/>
    </source>
</evidence>
<dbReference type="Gene3D" id="1.20.1640.10">
    <property type="entry name" value="Multidrug efflux transporter AcrB transmembrane domain"/>
    <property type="match status" value="1"/>
</dbReference>
<dbReference type="AlphaFoldDB" id="A0A4Y6UR24"/>
<comment type="caution">
    <text evidence="9">Lacks conserved residue(s) required for the propagation of feature annotation.</text>
</comment>
<organism evidence="14 15">
    <name type="scientific">Saccharibacillus brassicae</name>
    <dbReference type="NCBI Taxonomy" id="2583377"/>
    <lineage>
        <taxon>Bacteria</taxon>
        <taxon>Bacillati</taxon>
        <taxon>Bacillota</taxon>
        <taxon>Bacilli</taxon>
        <taxon>Bacillales</taxon>
        <taxon>Paenibacillaceae</taxon>
        <taxon>Saccharibacillus</taxon>
    </lineage>
</organism>
<keyword evidence="5 9" id="KW-0653">Protein transport</keyword>
<dbReference type="Pfam" id="PF02355">
    <property type="entry name" value="SecD_SecF_C"/>
    <property type="match status" value="1"/>
</dbReference>
<dbReference type="InterPro" id="IPR054384">
    <property type="entry name" value="SecDF_P1_head"/>
</dbReference>
<evidence type="ECO:0000259" key="11">
    <source>
        <dbReference type="Pfam" id="PF02355"/>
    </source>
</evidence>
<feature type="domain" description="Protein export membrane protein SecD/SecF C-terminal" evidence="11">
    <location>
        <begin position="321"/>
        <end position="488"/>
    </location>
</feature>
<feature type="domain" description="Protein translocase subunit SecDF P1" evidence="12">
    <location>
        <begin position="61"/>
        <end position="116"/>
    </location>
</feature>
<dbReference type="Pfam" id="PF22599">
    <property type="entry name" value="SecDF_P1_head"/>
    <property type="match status" value="1"/>
</dbReference>
<sequence>MKRIVSFIVIVLVSIGVMVWSTPNLLNSVRLGLDLKGGFEILYEASPMTGGAEVTRESLTETAKSLEKRVDALGGSEPEITTEGTNRIRLRIAGVTDEMAVRERIKEPANLTFRSMGNASETGAAGDTGAAAEDEAALEKTDPADAAAGTDKAAPAEEDTKTDAAAGTGTDETTGTDKAAGTDETTGTDKAAGTDEATGTDKAAGTETDAAKADPFQGYDKIELTGQDFKPNGASVQYTSLNEPMISIELNDPDKFAEVTGRLIGQPMAIFLDDELLSAPVVRDRITGGTAQISGDYSREEAQNLRDTINLGALPLQLTEKYSQSVGATLGQMSLDQTLRAGIVGSIIILIFMMFMYRIPGLIAAFCLIIHTWGTILVFIWADITLTLPGIAAFILGIGMAVDANVITYERIKEELRSGKSILSAFRAGSKSSFRTVMDAQITTLIAGAVMFWLGTGSVRGFALVLMIDIVTSIITNVFLSRFLLSLLVKAKSLKKPGYFGVKGSEIREL</sequence>
<feature type="transmembrane region" description="Helical" evidence="9">
    <location>
        <begin position="461"/>
        <end position="485"/>
    </location>
</feature>
<dbReference type="EMBL" id="CP041217">
    <property type="protein sequence ID" value="QDH20069.1"/>
    <property type="molecule type" value="Genomic_DNA"/>
</dbReference>
<evidence type="ECO:0000256" key="9">
    <source>
        <dbReference type="HAMAP-Rule" id="MF_01463"/>
    </source>
</evidence>
<feature type="region of interest" description="Disordered" evidence="10">
    <location>
        <begin position="112"/>
        <end position="217"/>
    </location>
</feature>
<dbReference type="GO" id="GO:0015450">
    <property type="term" value="F:protein-transporting ATPase activity"/>
    <property type="evidence" value="ECO:0007669"/>
    <property type="project" value="InterPro"/>
</dbReference>
<comment type="function">
    <text evidence="9">Part of the Sec protein translocase complex. Interacts with the SecYEG preprotein conducting channel. SecDF uses the proton motive force (PMF) to complete protein translocation after the ATP-dependent function of SecA.</text>
</comment>
<comment type="similarity">
    <text evidence="9">Belongs to the SecD/SecF family. SecD subfamily.</text>
</comment>
<comment type="subcellular location">
    <subcellularLocation>
        <location evidence="1 9">Cell membrane</location>
        <topology evidence="1 9">Multi-pass membrane protein</topology>
    </subcellularLocation>
</comment>
<feature type="compositionally biased region" description="Low complexity" evidence="10">
    <location>
        <begin position="163"/>
        <end position="208"/>
    </location>
</feature>
<dbReference type="FunFam" id="1.20.1640.10:FF:000004">
    <property type="entry name" value="Protein translocase subunit SecD"/>
    <property type="match status" value="1"/>
</dbReference>
<evidence type="ECO:0000256" key="5">
    <source>
        <dbReference type="ARBA" id="ARBA00022927"/>
    </source>
</evidence>
<comment type="subunit">
    <text evidence="9">Forms a complex with SecF. Part of the essential Sec protein translocation apparatus which comprises SecA, SecYEG and auxiliary proteins SecDF. Other proteins may also be involved.</text>
</comment>
<dbReference type="NCBIfam" id="TIGR00916">
    <property type="entry name" value="2A0604s01"/>
    <property type="match status" value="1"/>
</dbReference>
<dbReference type="KEGG" id="saca:FFV09_03830"/>
<keyword evidence="7 9" id="KW-0811">Translocation</keyword>
<dbReference type="NCBIfam" id="TIGR01129">
    <property type="entry name" value="secD"/>
    <property type="match status" value="1"/>
</dbReference>
<evidence type="ECO:0000256" key="4">
    <source>
        <dbReference type="ARBA" id="ARBA00022692"/>
    </source>
</evidence>
<keyword evidence="2 9" id="KW-0813">Transport</keyword>
<dbReference type="InterPro" id="IPR005791">
    <property type="entry name" value="SecD"/>
</dbReference>
<keyword evidence="8 9" id="KW-0472">Membrane</keyword>
<accession>A0A4Y6UR24</accession>
<dbReference type="RefSeq" id="WP_141446455.1">
    <property type="nucleotide sequence ID" value="NZ_CP041217.1"/>
</dbReference>
<keyword evidence="15" id="KW-1185">Reference proteome</keyword>
<evidence type="ECO:0000259" key="13">
    <source>
        <dbReference type="Pfam" id="PF22599"/>
    </source>
</evidence>
<dbReference type="InterPro" id="IPR048631">
    <property type="entry name" value="SecD_1st"/>
</dbReference>
<dbReference type="PANTHER" id="PTHR30081">
    <property type="entry name" value="PROTEIN-EXPORT MEMBRANE PROTEIN SEC"/>
    <property type="match status" value="1"/>
</dbReference>
<dbReference type="SUPFAM" id="SSF82866">
    <property type="entry name" value="Multidrug efflux transporter AcrB transmembrane domain"/>
    <property type="match status" value="1"/>
</dbReference>
<evidence type="ECO:0000313" key="14">
    <source>
        <dbReference type="EMBL" id="QDH20069.1"/>
    </source>
</evidence>
<dbReference type="PANTHER" id="PTHR30081:SF1">
    <property type="entry name" value="PROTEIN TRANSLOCASE SUBUNIT SECD"/>
    <property type="match status" value="1"/>
</dbReference>
<dbReference type="GO" id="GO:0065002">
    <property type="term" value="P:intracellular protein transmembrane transport"/>
    <property type="evidence" value="ECO:0007669"/>
    <property type="project" value="UniProtKB-UniRule"/>
</dbReference>
<evidence type="ECO:0000256" key="7">
    <source>
        <dbReference type="ARBA" id="ARBA00023010"/>
    </source>
</evidence>
<evidence type="ECO:0000256" key="8">
    <source>
        <dbReference type="ARBA" id="ARBA00023136"/>
    </source>
</evidence>
<keyword evidence="6 9" id="KW-1133">Transmembrane helix</keyword>
<reference evidence="14 15" key="1">
    <citation type="submission" date="2019-06" db="EMBL/GenBank/DDBJ databases">
        <title>Saccharibacillus brassicae sp. nov., an endophytic bacterium isolated from Chinese cabbage seeds (Brassica pekinensis).</title>
        <authorList>
            <person name="Jiang L."/>
            <person name="Lee J."/>
            <person name="Kim S.W."/>
        </authorList>
    </citation>
    <scope>NUCLEOTIDE SEQUENCE [LARGE SCALE GENOMIC DNA]</scope>
    <source>
        <strain evidence="15">KCTC 43072 / ATSA2</strain>
    </source>
</reference>
<dbReference type="InterPro" id="IPR048634">
    <property type="entry name" value="SecD_SecF_C"/>
</dbReference>
<feature type="transmembrane region" description="Helical" evidence="9">
    <location>
        <begin position="437"/>
        <end position="455"/>
    </location>
</feature>
<evidence type="ECO:0000313" key="15">
    <source>
        <dbReference type="Proteomes" id="UP000316968"/>
    </source>
</evidence>
<feature type="compositionally biased region" description="Low complexity" evidence="10">
    <location>
        <begin position="144"/>
        <end position="153"/>
    </location>
</feature>
<feature type="domain" description="SecDF P1 head subdomain" evidence="13">
    <location>
        <begin position="220"/>
        <end position="315"/>
    </location>
</feature>
<dbReference type="OrthoDB" id="9805019at2"/>
<feature type="transmembrane region" description="Helical" evidence="9">
    <location>
        <begin position="388"/>
        <end position="407"/>
    </location>
</feature>
<dbReference type="InterPro" id="IPR022813">
    <property type="entry name" value="SecD/SecF_arch_bac"/>
</dbReference>
<dbReference type="GO" id="GO:0043952">
    <property type="term" value="P:protein transport by the Sec complex"/>
    <property type="evidence" value="ECO:0007669"/>
    <property type="project" value="UniProtKB-UniRule"/>
</dbReference>
<dbReference type="Pfam" id="PF21760">
    <property type="entry name" value="SecD_1st"/>
    <property type="match status" value="1"/>
</dbReference>
<evidence type="ECO:0000259" key="12">
    <source>
        <dbReference type="Pfam" id="PF21760"/>
    </source>
</evidence>
<keyword evidence="3 9" id="KW-1003">Cell membrane</keyword>
<proteinExistence type="inferred from homology"/>
<dbReference type="Proteomes" id="UP000316968">
    <property type="component" value="Chromosome"/>
</dbReference>
<name>A0A4Y6UR24_SACBS</name>
<protein>
    <recommendedName>
        <fullName evidence="9">Protein translocase subunit SecD</fullName>
    </recommendedName>
</protein>
<evidence type="ECO:0000256" key="6">
    <source>
        <dbReference type="ARBA" id="ARBA00022989"/>
    </source>
</evidence>
<dbReference type="InterPro" id="IPR055344">
    <property type="entry name" value="SecD_SecF_C_bact"/>
</dbReference>
<evidence type="ECO:0000256" key="2">
    <source>
        <dbReference type="ARBA" id="ARBA00022448"/>
    </source>
</evidence>
<dbReference type="GO" id="GO:0006605">
    <property type="term" value="P:protein targeting"/>
    <property type="evidence" value="ECO:0007669"/>
    <property type="project" value="UniProtKB-UniRule"/>
</dbReference>
<dbReference type="Gene3D" id="3.30.1360.200">
    <property type="match status" value="1"/>
</dbReference>
<dbReference type="Gene3D" id="3.30.70.3400">
    <property type="match status" value="1"/>
</dbReference>
<dbReference type="GO" id="GO:0005886">
    <property type="term" value="C:plasma membrane"/>
    <property type="evidence" value="ECO:0007669"/>
    <property type="project" value="UniProtKB-SubCell"/>
</dbReference>
<gene>
    <name evidence="9 14" type="primary">secD</name>
    <name evidence="14" type="ORF">FFV09_03830</name>
</gene>
<dbReference type="HAMAP" id="MF_01463_B">
    <property type="entry name" value="SecD_B"/>
    <property type="match status" value="1"/>
</dbReference>
<keyword evidence="4 9" id="KW-0812">Transmembrane</keyword>
<evidence type="ECO:0000256" key="1">
    <source>
        <dbReference type="ARBA" id="ARBA00004651"/>
    </source>
</evidence>